<dbReference type="GeneID" id="108734270"/>
<dbReference type="OrthoDB" id="267048at2759"/>
<dbReference type="RefSeq" id="XP_025834748.1">
    <property type="nucleotide sequence ID" value="XM_025978963.1"/>
</dbReference>
<feature type="domain" description="RRM" evidence="5">
    <location>
        <begin position="10"/>
        <end position="88"/>
    </location>
</feature>
<proteinExistence type="predicted"/>
<evidence type="ECO:0000259" key="5">
    <source>
        <dbReference type="PROSITE" id="PS50102"/>
    </source>
</evidence>
<dbReference type="Proteomes" id="UP000192223">
    <property type="component" value="Unplaced"/>
</dbReference>
<dbReference type="SUPFAM" id="SSF54928">
    <property type="entry name" value="RNA-binding domain, RBD"/>
    <property type="match status" value="1"/>
</dbReference>
<feature type="region of interest" description="Disordered" evidence="4">
    <location>
        <begin position="127"/>
        <end position="150"/>
    </location>
</feature>
<accession>A0A7F5RFI6</accession>
<dbReference type="RefSeq" id="XP_025834749.1">
    <property type="nucleotide sequence ID" value="XM_025978964.1"/>
</dbReference>
<evidence type="ECO:0000256" key="1">
    <source>
        <dbReference type="ARBA" id="ARBA00022884"/>
    </source>
</evidence>
<dbReference type="InterPro" id="IPR035979">
    <property type="entry name" value="RBD_domain_sf"/>
</dbReference>
<dbReference type="PROSITE" id="PS50158">
    <property type="entry name" value="ZF_CCHC"/>
    <property type="match status" value="1"/>
</dbReference>
<dbReference type="Pfam" id="PF00076">
    <property type="entry name" value="RRM_1"/>
    <property type="match status" value="1"/>
</dbReference>
<keyword evidence="2" id="KW-0863">Zinc-finger</keyword>
<dbReference type="GO" id="GO:0005689">
    <property type="term" value="C:U12-type spliceosomal complex"/>
    <property type="evidence" value="ECO:0007669"/>
    <property type="project" value="InterPro"/>
</dbReference>
<dbReference type="PROSITE" id="PS50102">
    <property type="entry name" value="RRM"/>
    <property type="match status" value="1"/>
</dbReference>
<keyword evidence="2" id="KW-0479">Metal-binding</keyword>
<dbReference type="InterPro" id="IPR000504">
    <property type="entry name" value="RRM_dom"/>
</dbReference>
<reference evidence="8 9" key="1">
    <citation type="submission" date="2025-04" db="UniProtKB">
        <authorList>
            <consortium name="RefSeq"/>
        </authorList>
    </citation>
    <scope>IDENTIFICATION</scope>
    <source>
        <tissue evidence="8 9">Entire body</tissue>
    </source>
</reference>
<organism evidence="7 9">
    <name type="scientific">Agrilus planipennis</name>
    <name type="common">Emerald ash borer</name>
    <name type="synonym">Agrilus marcopoli</name>
    <dbReference type="NCBI Taxonomy" id="224129"/>
    <lineage>
        <taxon>Eukaryota</taxon>
        <taxon>Metazoa</taxon>
        <taxon>Ecdysozoa</taxon>
        <taxon>Arthropoda</taxon>
        <taxon>Hexapoda</taxon>
        <taxon>Insecta</taxon>
        <taxon>Pterygota</taxon>
        <taxon>Neoptera</taxon>
        <taxon>Endopterygota</taxon>
        <taxon>Coleoptera</taxon>
        <taxon>Polyphaga</taxon>
        <taxon>Elateriformia</taxon>
        <taxon>Buprestoidea</taxon>
        <taxon>Buprestidae</taxon>
        <taxon>Agrilinae</taxon>
        <taxon>Agrilus</taxon>
    </lineage>
</organism>
<evidence type="ECO:0000256" key="2">
    <source>
        <dbReference type="PROSITE-ProRule" id="PRU00047"/>
    </source>
</evidence>
<feature type="region of interest" description="Disordered" evidence="4">
    <location>
        <begin position="178"/>
        <end position="214"/>
    </location>
</feature>
<evidence type="ECO:0000313" key="7">
    <source>
        <dbReference type="Proteomes" id="UP000192223"/>
    </source>
</evidence>
<keyword evidence="7" id="KW-1185">Reference proteome</keyword>
<protein>
    <submittedName>
        <fullName evidence="8 9">Zinc finger CCHC-type and RNA-binding motif-containing protein 1 isoform X1</fullName>
    </submittedName>
</protein>
<dbReference type="GO" id="GO:0000398">
    <property type="term" value="P:mRNA splicing, via spliceosome"/>
    <property type="evidence" value="ECO:0007669"/>
    <property type="project" value="InterPro"/>
</dbReference>
<dbReference type="InterPro" id="IPR001878">
    <property type="entry name" value="Znf_CCHC"/>
</dbReference>
<keyword evidence="1 3" id="KW-0694">RNA-binding</keyword>
<evidence type="ECO:0000256" key="4">
    <source>
        <dbReference type="SAM" id="MobiDB-lite"/>
    </source>
</evidence>
<feature type="domain" description="CCHC-type" evidence="6">
    <location>
        <begin position="107"/>
        <end position="122"/>
    </location>
</feature>
<evidence type="ECO:0000313" key="9">
    <source>
        <dbReference type="RefSeq" id="XP_025834749.1"/>
    </source>
</evidence>
<keyword evidence="2" id="KW-0862">Zinc</keyword>
<dbReference type="SMART" id="SM00360">
    <property type="entry name" value="RRM"/>
    <property type="match status" value="1"/>
</dbReference>
<name>A0A7F5RFI6_AGRPL</name>
<evidence type="ECO:0000259" key="6">
    <source>
        <dbReference type="PROSITE" id="PS50158"/>
    </source>
</evidence>
<gene>
    <name evidence="8 9" type="primary">LOC108734270</name>
</gene>
<dbReference type="GO" id="GO:0008270">
    <property type="term" value="F:zinc ion binding"/>
    <property type="evidence" value="ECO:0007669"/>
    <property type="project" value="UniProtKB-KW"/>
</dbReference>
<evidence type="ECO:0000313" key="8">
    <source>
        <dbReference type="RefSeq" id="XP_025834748.1"/>
    </source>
</evidence>
<dbReference type="InterPro" id="IPR012677">
    <property type="entry name" value="Nucleotide-bd_a/b_plait_sf"/>
</dbReference>
<dbReference type="FunFam" id="4.10.60.10:FF:000009">
    <property type="entry name" value="Zinc finger CCHC-type and RNA-binding motif-containing protein 1"/>
    <property type="match status" value="1"/>
</dbReference>
<dbReference type="PANTHER" id="PTHR46259">
    <property type="entry name" value="ZINC FINGER CCHC-TYPE AND RNA-BINDING MOTIF-CONTAINING PROTEIN 1"/>
    <property type="match status" value="1"/>
</dbReference>
<dbReference type="PANTHER" id="PTHR46259:SF1">
    <property type="entry name" value="ZINC FINGER CCHC-TYPE AND RNA-BINDING MOTIF-CONTAINING PROTEIN 1"/>
    <property type="match status" value="1"/>
</dbReference>
<dbReference type="GO" id="GO:0003723">
    <property type="term" value="F:RNA binding"/>
    <property type="evidence" value="ECO:0007669"/>
    <property type="project" value="UniProtKB-UniRule"/>
</dbReference>
<dbReference type="AlphaFoldDB" id="A0A7F5RFI6"/>
<evidence type="ECO:0000256" key="3">
    <source>
        <dbReference type="PROSITE-ProRule" id="PRU00176"/>
    </source>
</evidence>
<dbReference type="Gene3D" id="3.30.70.330">
    <property type="match status" value="1"/>
</dbReference>
<sequence>MSYGLVPSKSTVYISNLPYELKNNDLHKIFEKYGRLVRVTVLKDRTSKKSRGVAFLLYLCREDAKKCVENTHMKELFGRTLKASIANDNGRSTEFIRKRVYPDKSFCYECGAEGHLSYRCDKNLLGDREPPPKKAKKKAKKSDSSSISHPDECQYFEEDCETLGAAIALEHEKYEIENRRQEVASEEYNDSQAGFRTPKRRIKSSYFSDEEETD</sequence>
<dbReference type="InterPro" id="IPR044598">
    <property type="entry name" value="ZCRB1"/>
</dbReference>